<dbReference type="PRINTS" id="PR01021">
    <property type="entry name" value="OMPADOMAIN"/>
</dbReference>
<dbReference type="InterPro" id="IPR006664">
    <property type="entry name" value="OMP_bac"/>
</dbReference>
<evidence type="ECO:0000313" key="6">
    <source>
        <dbReference type="EMBL" id="PZE15809.1"/>
    </source>
</evidence>
<keyword evidence="3" id="KW-0998">Cell outer membrane</keyword>
<evidence type="ECO:0000256" key="2">
    <source>
        <dbReference type="ARBA" id="ARBA00023136"/>
    </source>
</evidence>
<dbReference type="InterPro" id="IPR013784">
    <property type="entry name" value="Carb-bd-like_fold"/>
</dbReference>
<keyword evidence="7" id="KW-1185">Reference proteome</keyword>
<evidence type="ECO:0000256" key="4">
    <source>
        <dbReference type="PROSITE-ProRule" id="PRU00473"/>
    </source>
</evidence>
<organism evidence="6 7">
    <name type="scientific">Putridiphycobacter roseus</name>
    <dbReference type="NCBI Taxonomy" id="2219161"/>
    <lineage>
        <taxon>Bacteria</taxon>
        <taxon>Pseudomonadati</taxon>
        <taxon>Bacteroidota</taxon>
        <taxon>Flavobacteriia</taxon>
        <taxon>Flavobacteriales</taxon>
        <taxon>Crocinitomicaceae</taxon>
        <taxon>Putridiphycobacter</taxon>
    </lineage>
</organism>
<dbReference type="Proteomes" id="UP000249248">
    <property type="component" value="Unassembled WGS sequence"/>
</dbReference>
<dbReference type="InterPro" id="IPR036737">
    <property type="entry name" value="OmpA-like_sf"/>
</dbReference>
<dbReference type="CDD" id="cd07185">
    <property type="entry name" value="OmpA_C-like"/>
    <property type="match status" value="1"/>
</dbReference>
<evidence type="ECO:0000256" key="3">
    <source>
        <dbReference type="ARBA" id="ARBA00023237"/>
    </source>
</evidence>
<evidence type="ECO:0000256" key="1">
    <source>
        <dbReference type="ARBA" id="ARBA00004442"/>
    </source>
</evidence>
<dbReference type="InterPro" id="IPR011990">
    <property type="entry name" value="TPR-like_helical_dom_sf"/>
</dbReference>
<evidence type="ECO:0000259" key="5">
    <source>
        <dbReference type="PROSITE" id="PS51123"/>
    </source>
</evidence>
<dbReference type="PANTHER" id="PTHR30329:SF21">
    <property type="entry name" value="LIPOPROTEIN YIAD-RELATED"/>
    <property type="match status" value="1"/>
</dbReference>
<dbReference type="Gene3D" id="2.120.10.30">
    <property type="entry name" value="TolB, C-terminal domain"/>
    <property type="match status" value="1"/>
</dbReference>
<dbReference type="PROSITE" id="PS51123">
    <property type="entry name" value="OMPA_2"/>
    <property type="match status" value="1"/>
</dbReference>
<dbReference type="Gene3D" id="3.30.1330.60">
    <property type="entry name" value="OmpA-like domain"/>
    <property type="match status" value="1"/>
</dbReference>
<dbReference type="InterPro" id="IPR006665">
    <property type="entry name" value="OmpA-like"/>
</dbReference>
<reference evidence="6 7" key="1">
    <citation type="submission" date="2018-06" db="EMBL/GenBank/DDBJ databases">
        <title>The draft genome sequence of Crocinitomix sp. SM1701.</title>
        <authorList>
            <person name="Zhang X."/>
        </authorList>
    </citation>
    <scope>NUCLEOTIDE SEQUENCE [LARGE SCALE GENOMIC DNA]</scope>
    <source>
        <strain evidence="6 7">SM1701</strain>
    </source>
</reference>
<protein>
    <recommendedName>
        <fullName evidence="5">OmpA-like domain-containing protein</fullName>
    </recommendedName>
</protein>
<dbReference type="Pfam" id="PF00691">
    <property type="entry name" value="OmpA"/>
    <property type="match status" value="1"/>
</dbReference>
<dbReference type="InterPro" id="IPR011042">
    <property type="entry name" value="6-blade_b-propeller_TolB-like"/>
</dbReference>
<feature type="domain" description="OmpA-like" evidence="5">
    <location>
        <begin position="577"/>
        <end position="703"/>
    </location>
</feature>
<dbReference type="InterPro" id="IPR011659">
    <property type="entry name" value="WD40"/>
</dbReference>
<comment type="caution">
    <text evidence="6">The sequence shown here is derived from an EMBL/GenBank/DDBJ whole genome shotgun (WGS) entry which is preliminary data.</text>
</comment>
<name>A0A2W1MUS0_9FLAO</name>
<dbReference type="SUPFAM" id="SSF49452">
    <property type="entry name" value="Starch-binding domain-like"/>
    <property type="match status" value="1"/>
</dbReference>
<dbReference type="Pfam" id="PF07676">
    <property type="entry name" value="PD40"/>
    <property type="match status" value="4"/>
</dbReference>
<dbReference type="SUPFAM" id="SSF48452">
    <property type="entry name" value="TPR-like"/>
    <property type="match status" value="1"/>
</dbReference>
<dbReference type="GO" id="GO:0030246">
    <property type="term" value="F:carbohydrate binding"/>
    <property type="evidence" value="ECO:0007669"/>
    <property type="project" value="InterPro"/>
</dbReference>
<proteinExistence type="predicted"/>
<dbReference type="InterPro" id="IPR050330">
    <property type="entry name" value="Bact_OuterMem_StrucFunc"/>
</dbReference>
<dbReference type="GO" id="GO:0009279">
    <property type="term" value="C:cell outer membrane"/>
    <property type="evidence" value="ECO:0007669"/>
    <property type="project" value="UniProtKB-SubCell"/>
</dbReference>
<dbReference type="Gene3D" id="2.60.40.1120">
    <property type="entry name" value="Carboxypeptidase-like, regulatory domain"/>
    <property type="match status" value="1"/>
</dbReference>
<dbReference type="EMBL" id="QKSB01000016">
    <property type="protein sequence ID" value="PZE15809.1"/>
    <property type="molecule type" value="Genomic_DNA"/>
</dbReference>
<keyword evidence="2 4" id="KW-0472">Membrane</keyword>
<evidence type="ECO:0000313" key="7">
    <source>
        <dbReference type="Proteomes" id="UP000249248"/>
    </source>
</evidence>
<gene>
    <name evidence="6" type="ORF">DNU06_16180</name>
</gene>
<accession>A0A2W1MUS0</accession>
<dbReference type="PANTHER" id="PTHR30329">
    <property type="entry name" value="STATOR ELEMENT OF FLAGELLAR MOTOR COMPLEX"/>
    <property type="match status" value="1"/>
</dbReference>
<dbReference type="Gene3D" id="1.25.40.10">
    <property type="entry name" value="Tetratricopeptide repeat domain"/>
    <property type="match status" value="1"/>
</dbReference>
<sequence length="703" mass="79360">MNKKMMKRITLIILLFFSYVGFSQVVDEPFDKLVLGDKPGFNAAVKQIKLGDIDYERGSEDDMANALEHYVKADEFHSKSAYLNYRMGVCYLYSKQKFKAKKHLEFVKASGGTVEDYPDLDFYLARSKHLDGQFDDAIVLFRSYKETLGDSDEEMKFYINKKIQECKVGKELAAHPVRVWVDNLGPNINGPYSDFGPVISADNRELYFTSRRPEGNIGGEKDETGYHYEDIYTATRSFGEDWGAAKNIGKDVNTKSHDATVGISPDGKSLITYHGISRKDGNLLMTKRDDAGNWEKLVDMGDAINSNYHEEAATLSFDEKKLFFVSDKPGGTGGHDIYLSLWDEGKSTWGEAKNLGTVVNTEFDEKGVFFHPDNKTLYFSSAGHKTMGGLDIFKTEYNSETDEWSEPVNIGYPINTPDDDVYFVLSGNERYAYYSSFREGGYGEKDIYMITFLGEVKNPIFASSGLVNGELDSLRDISIAESMYMSRDMVIVRGTVTDANTEAPIMSTVTFTDVATNKVMYELTPEEDGSFMLAVKSGYNYAITSTKPDYTIASDNLVVRQEDEGKEFNYDFLMERLTPGVEFTLRNIYFDYDKSTLRHASVDELNKLLKIMEDNATLRVELSGHTDSRGTAIYNLALSKRRARVAKDYLVSKGIASNRIETKGYGAKQLVVSDSQLENMSSVREKEEAHQKNRRTVVTIIEK</sequence>
<dbReference type="SUPFAM" id="SSF82171">
    <property type="entry name" value="DPP6 N-terminal domain-like"/>
    <property type="match status" value="1"/>
</dbReference>
<comment type="subcellular location">
    <subcellularLocation>
        <location evidence="1">Cell outer membrane</location>
    </subcellularLocation>
</comment>
<dbReference type="SUPFAM" id="SSF103088">
    <property type="entry name" value="OmpA-like"/>
    <property type="match status" value="1"/>
</dbReference>
<dbReference type="AlphaFoldDB" id="A0A2W1MUS0"/>